<dbReference type="SUPFAM" id="SSF53474">
    <property type="entry name" value="alpha/beta-Hydrolases"/>
    <property type="match status" value="1"/>
</dbReference>
<proteinExistence type="predicted"/>
<comment type="caution">
    <text evidence="2">The sequence shown here is derived from an EMBL/GenBank/DDBJ whole genome shotgun (WGS) entry which is preliminary data.</text>
</comment>
<evidence type="ECO:0000313" key="3">
    <source>
        <dbReference type="Proteomes" id="UP000237481"/>
    </source>
</evidence>
<dbReference type="Pfam" id="PF01738">
    <property type="entry name" value="DLH"/>
    <property type="match status" value="1"/>
</dbReference>
<dbReference type="Proteomes" id="UP000237481">
    <property type="component" value="Unassembled WGS sequence"/>
</dbReference>
<reference evidence="2 3" key="1">
    <citation type="submission" date="2018-01" db="EMBL/GenBank/DDBJ databases">
        <title>Harnessing the power of phylogenomics to disentangle the directionality and signatures of interkingdom host jumping in the parasitic fungal genus Tolypocladium.</title>
        <authorList>
            <person name="Quandt C.A."/>
            <person name="Patterson W."/>
            <person name="Spatafora J.W."/>
        </authorList>
    </citation>
    <scope>NUCLEOTIDE SEQUENCE [LARGE SCALE GENOMIC DNA]</scope>
    <source>
        <strain evidence="2 3">NRBC 100945</strain>
    </source>
</reference>
<evidence type="ECO:0000259" key="1">
    <source>
        <dbReference type="Pfam" id="PF01738"/>
    </source>
</evidence>
<evidence type="ECO:0000313" key="2">
    <source>
        <dbReference type="EMBL" id="POR32427.1"/>
    </source>
</evidence>
<dbReference type="PANTHER" id="PTHR17630:SF44">
    <property type="entry name" value="PROTEIN AIM2"/>
    <property type="match status" value="1"/>
</dbReference>
<name>A0A2S4KQH2_9HYPO</name>
<organism evidence="2 3">
    <name type="scientific">Tolypocladium paradoxum</name>
    <dbReference type="NCBI Taxonomy" id="94208"/>
    <lineage>
        <taxon>Eukaryota</taxon>
        <taxon>Fungi</taxon>
        <taxon>Dikarya</taxon>
        <taxon>Ascomycota</taxon>
        <taxon>Pezizomycotina</taxon>
        <taxon>Sordariomycetes</taxon>
        <taxon>Hypocreomycetidae</taxon>
        <taxon>Hypocreales</taxon>
        <taxon>Ophiocordycipitaceae</taxon>
        <taxon>Tolypocladium</taxon>
    </lineage>
</organism>
<dbReference type="STRING" id="94208.A0A2S4KQH2"/>
<gene>
    <name evidence="2" type="ORF">TPAR_07365</name>
</gene>
<dbReference type="InterPro" id="IPR002925">
    <property type="entry name" value="Dienelactn_hydro"/>
</dbReference>
<protein>
    <submittedName>
        <fullName evidence="2">Endoplasmic reticulum membrane protein 65</fullName>
    </submittedName>
</protein>
<dbReference type="PANTHER" id="PTHR17630">
    <property type="entry name" value="DIENELACTONE HYDROLASE"/>
    <property type="match status" value="1"/>
</dbReference>
<dbReference type="InterPro" id="IPR029058">
    <property type="entry name" value="AB_hydrolase_fold"/>
</dbReference>
<feature type="domain" description="Dienelactone hydrolase" evidence="1">
    <location>
        <begin position="31"/>
        <end position="249"/>
    </location>
</feature>
<dbReference type="GO" id="GO:0016787">
    <property type="term" value="F:hydrolase activity"/>
    <property type="evidence" value="ECO:0007669"/>
    <property type="project" value="InterPro"/>
</dbReference>
<dbReference type="AlphaFoldDB" id="A0A2S4KQH2"/>
<dbReference type="EMBL" id="PKSG01000851">
    <property type="protein sequence ID" value="POR32427.1"/>
    <property type="molecule type" value="Genomic_DNA"/>
</dbReference>
<sequence>MASHHPGKCCTVGTLFEGEPKGQTTTVDGKIDAYLATAPEATARADCGVLFVPDVIGIWQNSKLMADGFAAAGYTTLLVDLFNGDPVQLNRPDGFDLFAWLAHGSDGKNPHTAEYVDPIVVAGIRALRDRGFKKIAAVGYCFGAKYVVRHYKDGIDVGFVAHPSFVDEDELAAIGGPLSIAAAETDTIFPADKRHRSEEILAKTGQPYQVNLYSGVVHGFAVRSKVEVQVERFAKEQAFRQAVTWFDEFLGGRQ</sequence>
<dbReference type="OrthoDB" id="17560at2759"/>
<keyword evidence="3" id="KW-1185">Reference proteome</keyword>
<accession>A0A2S4KQH2</accession>
<dbReference type="Gene3D" id="3.40.50.1820">
    <property type="entry name" value="alpha/beta hydrolase"/>
    <property type="match status" value="1"/>
</dbReference>